<dbReference type="SUPFAM" id="SSF48371">
    <property type="entry name" value="ARM repeat"/>
    <property type="match status" value="1"/>
</dbReference>
<sequence>MNLSSSSELHTPHITIRDISECSYKPQESTQLLAVEGNIGSYLLVEENGQISSVTDDFVINPVADFRIPIKVAFSSGCISFVSRNGFGYRSLLTNHSSIKELAANGAQLGRVFLELTKDEAEELSGLKKESKFSAEFEDLQQRVSYQLHECQTESFLIEINVTNELIQELRSAVAILGHSFSHGQLVIEKLRFLVDPFKAYNVNIADENLKMDQDVTSLSTMNSEAARRLSFYKWPKSECLFAQPRNLANAGFFLRPSAGNLDRVCCFSCGVCLVNWEPQDVPIREHVEHNPNCAFMTGVDKRNIPYESTKAILPMLSWSQIEGSKDDIVVDDVIMGNSHPNCSWVATAVSPLPGHSKPSIFLFEMDKVSQKPIEILLDLYATCMAGSLENTEDLRKGTGAFDWLNSVNDISNMMDNTRKNDTPLCNITSLCTTSSLDDNVQITNNDKIVAMLCTSVLVDEFRLKKSLSDETIGEEVINLNAINTFCEATRIDEMNAEATIKRRPFILVHHIVEFPGEAAAEPLTFVYLSSGKRMEETPDDEKESLIDITKGIESDNVPVYYNAKETVAVGIQCIRLPAEYDNTDFKVSKMHFSENGTQLLVVVDPSDTTMTSPSSLLVYSRIPSLYMFKLTPAVQFHLRKTVKEVRLLGCDYFGASTTSRTSALSSESLNETILIHYTDGTLELMDLDFGRSVPIEVGVVHDVAVKNSGVLMVLTEDGKFHMIDIQNSVPTCHSDRVDEILVSELSSLHCDQMVQKLTETVQQLDAKKIKEELLYAISETPSCGVKTYSSLKSLFDLVKSQPLCQQSLSTSDRNSSGTAINLQNSVGVSLQTSSDLVEYVPGKNKFCSHNLEVLSATNCQEFSAVNKYPYNEIFSNSVDGTRVWQCKVSTEQQLRLFVMEMTVSFGFNLSHVNINMGFSGFVKGTPDIKMTLYIANSGNKNIGEDLGDALPSLQSLPGPSTGFSIEHCLDFLSKSKNILENNCEKLFGPVNASDFIDGEGKQAVVQLSTVQLLLAAAAVSKKNGVFKEGWLADTYRFYILFEVNETMSETQTEFCDMQSGVYQYNDGVYLAGSKRSRNSELPFGSIIPLPQGRLTISGDKRKLYTKTKFNTRKRSQALSMMADMVTTNILDPFCSVNQKRDGLSALEYVAVSLFQFSNCAQRLNYQRCLACLNSSLHTDLVDFVCGTSGGLAHEMYYKAVTAQLYALDTLQWIITNLRILGRLEEATGILKRFTSISGALLHNGFVVAPRSVAHKLSAMLNELADTLITDYAHVVEDFLCTFITEYRSCLKYQKRYRNAGALQYLNTFVYGLAKLLHTKETTQKYENSIRELENSLADAVLELSQMWHSKKSEEESVSARYDKLNDIYAFDSLPSFIATVVHPEKMKAAWTAGKGTFGAVFSQSDVEKGLSETRKRMPTAVSYKTNFGDSSNTSEKPNWDKNNRFTVNTALSTMFVYDESKDVEATWFEHAGICEFKAQKAKEKATEKKFLSAIGATRRAVYAGAAMDDAFKQIPAMQSTPKRPEATGDQSLVELLTTSYSIYHALQVFYGRENVVRFEMGGETFPGLLESERLCFVVSNSTHHVRILDLNANSDVKVNADVKHESITPLPMDVEPELDDLTRGMQTRFEFERKRAFMPSQSKNLKIMYGNARSTDKKAEMFKGLAEMYVLGCHNKFVQNTTGNEDPSLGNDDKWLYEGGTPDTDGDGIGFETDDDVASNKGMDCSPQRPTATVNKSVILKRPPFFVAELENCHPGQMLQITLDLQIPALVTDFILPANEILSAVAVDGWLDDERNKVRYAYSTEIERRTLMLNDLRTNDFVRYLRLSFTMRDSRKGKTTFAIGNVYGVRFVSPWHLYSSCTDEKILDMALKKNIFNVRDVENAITMLRRRFDNLVVRAKKLMKQGSLEGRKLYNMAMADRTLFNTFNNILQRSVVDMKEISEVFISSKNCNGVESHSSESVDWHGNKTKLLEYSWAKHSDWNDASPDELRTICLRLMQLTNDITVLSQNFKKMDRLDHLKFDLNGAVLLFGSLISDADPAVQAKACAYLFHQGSRVCWWPEFFPAVIQRYFVNGMTDQMEDAFSRLVYLCCHTVQHTELRTLVLEQILTYIVSLIDNDSTCGYDSSKFSWTLLLLSNVFDVVVPNTRNMDRWAFLSGQSCMNYTSNFQSVTNANRRYARKVGAVKDNNYFSQPDLFYSGTTAQPVDKTSHLPIEQSTYLELRRMASDIKVIGKEMDTKLHNNLISPDNYHLLKKEQKQLNHLYHNSQTFLTKGPVNFDALFETVLNSPPESTLKAPLATHEEDEESNADNAHYTELMQRIIKLRKNLHILLKKIKYSYNSRKKMNENGVSRSRRFAIRMKLRGDLVVKTIQLLANMFCAKSNIMSRETQLLLFKLCAKLSVHGAALPISFREVMVSVEKTKELLATVFENADRNEWIRHAFLCFVLDVVESENSVQATASVGSGAFSTPSHDMFESEPNFEAKIKRRKDDPAEVLMEEGDASTSEASSSSAERIEETVYSKTLVTSGLLDPSSSCGIANEERDFHPGLCDTRTSIGMNPPYPFSFNLLDNPNEEEVDLLIFMTMLPLKPLELKTPPVWNNYRQSVLRMIAYNVARAHYDRGEPLSDIFRWFDYVMGAEMEAANASSSEGTYMKWALMSILNSKDFIEREFNLSNNKNVIPDHKTPSHSALDCAIFYSDFYSMYESSNQYMDVDDEQMFLPLDDRFEEVYNELVQIVLGTSKLGSLQQDLEDTIRKKTTKDDFSGISKETSVFYDECDTTYLPIDCNDEVLQYVASHRVLSLNHSIFAFSKLRFIQSVLQIRRCARGSQLLQCQNLGDLLKNVTLSSYVKPVNDVVVNADLKKSANLKQELENAIEKYDVDMELYCLNAHLCPFQRGVSSLSNVFMEHRAMTRLWKTEIERKVLSTLSYQAMSPSIPRNVKSSTIYDSSVPLTSDITCCGWICQALSLLIVDMNVEEANLYIGNTNRQGRGNFLEYLVGFFSELEGNVLSNKMNMVEHKAIQRLFVLSEQAVNSLMKFVVEYDYSNADIWVNLFKILIAVDAPLEGKDTMNLEMKNYKFTHCVENSVYFGKLLSKFMSSSLGKFSTVTNTLPMFGPSVCAVFRKFMQVVFTKQPSQVVMDSVLKALTDQFNKSRQFGYLALPVDVIVEITSLFDSMEKVGSCDPGVFVTFLAAFIDFTEELFSELKKVESCLPESASGMKSLKNLPPPLISSILETSNIPSNMCFSMILNGNMQKERNYMFNQKLKNLDANANVGSKSSKNITFVKRADILENPVRDGDVNISDLFMNSAYSMMRMAVRYVSQYRPHILKSLLHSQGNSVKKLIDMLFMFVSFTQNLDQITKDSFKIITLADAVVHLLLIISETSMEDPECCRLFIRIVLKTLRSRVGDASSSQTLMDLPIPVLVLMNSLLKGVSRCQIFVDEGGHTFVAEQLHMALEACTMDWPPSKRFRQLTSQLNMLSTHFTGVEPLSSNLPYNHTAAAVDDKVTNPTILGPQAKDGFNTHTTSEPLKEEVKYGVNYPFVHLTPNAGMMQNHPVFGNRLSISVRTCGSQNTQSLPFDACNFTPTCLIKSDTAAIGQLSALNLTTDKRGRVQTFQHKFVNKKNWLDLTFTLPYKVVLYEIAIKIPEGMTHLIPSAVQVELCSDSGQRNWHSVSTPIITKPVNHIRIPTYAYKFPVTAARIHMKAPSVGNYLQISQVYLLGSTSASAMRSLHDSKMFKNEIMNHWVSLFSRLCARIDVPLWKYAPSLSEALIRVYLHGEHQPTVIRQIHELLLRLDNQNKPGQSTLISMIVDHLINGGRISSKSYLSVAELLYVSCVYSSSSTKNIGFDANRPIHVIHGIVTNRQKKLLHGVERLLKEVLHAEQLNLESTRWIRVEVWQEVSVFLWATACAIWNNVSQEATKADTVAACMEISPILIPLLCNTISNYSGKCIFDSSCWLLCTLVRASPALLTNIISHLKPANGDEMSPLMLKALSLVCQSQSAVKFLIERNFIQKIIDSVGRICTSSSSSSIKELILYVDCLSKLMSIDTVIEYFDSNEGGSVFRLLIDYVVKNCNVNLRGCDQNGSGIGKRLVDSSISTLKKCLAYGGGHRERIALILSDMINQISSSGVKGIQLPETLETFVIKLVICDESIPVRLTGVVHANSDRHSVNFQDRMTHPLFGCNQDDCVMEVSLGTLCEELLPCKKNSDSKATTASNTLSSKAHKLMDHYIEDFFLGSHLNMVDEFSDEKESVSQSDLKPKSSSEASEEYPFSYQNHAIQLSCGAYSTKHALNNKWSLAKVVDGLRAIKRFNHKQNQDVTLLEKYLRDEHKTMETERVYRVQPSKPSGRQFAAKRSRTSSTSAESSDFANEGELTDGYVMLNLKVRASLHNNILNMVEDEPLLTDFLSDLPSQASTLLKFARAGGLKALSNCVDVIGRVDSKLKNVLNQLNKFTNPQLGSIKDEIVKVRRTLVRFASSKNQVMDQEGFSAINAILQRPIFAVLNALRILSTCESELKSEDTKVKPAADLIQDDYNLDGLVFDDDFDDNIFTNIDDFDDIMTQPTTEPGSSTSAPAKLVAAVPVFSTYDPDELDQIANDIFLSSPSFNSQVDVLNELPPNVISLDKMLKPNQPKNVYVENFDMIVIALSVFLEIDVYGPSLVEYCKASAKKLMYIMLGLNPPEESKKSIEGLTPLLPQSAYGTTDSSKPVQSHLPHKEALQKLAFKLSDHIFTGFNARESNTKNEASLDQIALVPFFVLSKCFETYYPPNCTMQEAESVRIQTMNNGTIDVLMTLLSYYSHQNANKKPIRPSGDLSSTRLLEQMISFNEEYQQIIDICSRVSKPQKPLTTTSGFSSGPTLDQIASTLPMVGPATSQLLKQFGAGLQNSTSSGLPKPVAIPVSSVMMPSYIPTMGPSSSKPNTDNNFWAKGTGFGSGNTNTHWNLNQHVLKQKQHEVTVTCLFNILTNIINPMPATSEARLHRLLNPEKNADETPDLPCSSNILQGPEQVQLSVYTKDFCDVLANSCLINTLSAYMLNDSVLDISCHSAVYESVVALLLSMCKTPLLKSMNGRDEYSFAELITSPNASQIYEGLKKICKVVGIYMSRLNNSSAAGKQEKSTNDEEEALPDLLLISQRALGYMEQLFNEKQRIEDNRMDVSEQQEVQHPAIQKTEEIYMSVLESHQFQSIPFFRADNNTNMQFGFHYQANLSSAISNGKRTRRLAQEVVSLSNSLPLSLSSSVFVRAADERLDVMKVLITGPADTPYSGGCFEFDVFFPAEYPTVPMMMNLQTTGNRTVRFNPNLYEEGKVCLSILNTWSGRPEERWNPTASSFLQVLVSIQSLILVSEPYFNEPGFERSRGTATGDQANREYTANIRHQCVRWAMIEALRNPPKAFEDVIKRHFWIKRDEICAQINDWIKETKEMIEQNKSVKVLPQHLTLLEKNYDALMVEFAKLECPDPALSCLSSLYMNEYREKNKTST</sequence>
<dbReference type="PROSITE" id="PS50143">
    <property type="entry name" value="BIR_REPEAT_2"/>
    <property type="match status" value="1"/>
</dbReference>
<dbReference type="OrthoDB" id="47801at2759"/>
<dbReference type="PANTHER" id="PTHR46116">
    <property type="entry name" value="(E3-INDEPENDENT) E2 UBIQUITIN-CONJUGATING ENZYME"/>
    <property type="match status" value="1"/>
</dbReference>
<dbReference type="Pfam" id="PF00653">
    <property type="entry name" value="BIR"/>
    <property type="match status" value="1"/>
</dbReference>
<dbReference type="Gene3D" id="3.10.110.10">
    <property type="entry name" value="Ubiquitin Conjugating Enzyme"/>
    <property type="match status" value="1"/>
</dbReference>
<dbReference type="EMBL" id="CAJFCW020000001">
    <property type="protein sequence ID" value="CAG9082981.1"/>
    <property type="molecule type" value="Genomic_DNA"/>
</dbReference>
<dbReference type="Pfam" id="PF00179">
    <property type="entry name" value="UQ_con"/>
    <property type="match status" value="1"/>
</dbReference>
<feature type="region of interest" description="Disordered" evidence="4">
    <location>
        <begin position="4343"/>
        <end position="4371"/>
    </location>
</feature>
<dbReference type="Proteomes" id="UP000614601">
    <property type="component" value="Unassembled WGS sequence"/>
</dbReference>
<comment type="caution">
    <text evidence="6">The sequence shown here is derived from an EMBL/GenBank/DDBJ whole genome shotgun (WGS) entry which is preliminary data.</text>
</comment>
<dbReference type="InterPro" id="IPR000608">
    <property type="entry name" value="UBC"/>
</dbReference>
<gene>
    <name evidence="6" type="ORF">BOKJ2_LOCUS1432</name>
</gene>
<organism evidence="6 7">
    <name type="scientific">Bursaphelenchus okinawaensis</name>
    <dbReference type="NCBI Taxonomy" id="465554"/>
    <lineage>
        <taxon>Eukaryota</taxon>
        <taxon>Metazoa</taxon>
        <taxon>Ecdysozoa</taxon>
        <taxon>Nematoda</taxon>
        <taxon>Chromadorea</taxon>
        <taxon>Rhabditida</taxon>
        <taxon>Tylenchina</taxon>
        <taxon>Tylenchomorpha</taxon>
        <taxon>Aphelenchoidea</taxon>
        <taxon>Aphelenchoididae</taxon>
        <taxon>Bursaphelenchus</taxon>
    </lineage>
</organism>
<feature type="domain" description="UBC core" evidence="5">
    <location>
        <begin position="5219"/>
        <end position="5386"/>
    </location>
</feature>
<protein>
    <recommendedName>
        <fullName evidence="5">UBC core domain-containing protein</fullName>
    </recommendedName>
</protein>
<keyword evidence="7" id="KW-1185">Reference proteome</keyword>
<evidence type="ECO:0000256" key="1">
    <source>
        <dbReference type="ARBA" id="ARBA00022679"/>
    </source>
</evidence>
<reference evidence="6" key="1">
    <citation type="submission" date="2020-09" db="EMBL/GenBank/DDBJ databases">
        <authorList>
            <person name="Kikuchi T."/>
        </authorList>
    </citation>
    <scope>NUCLEOTIDE SEQUENCE</scope>
    <source>
        <strain evidence="6">SH1</strain>
    </source>
</reference>
<name>A0A811JTU2_9BILA</name>
<dbReference type="InterPro" id="IPR001370">
    <property type="entry name" value="BIR_rpt"/>
</dbReference>
<dbReference type="CDD" id="cd00022">
    <property type="entry name" value="BIR"/>
    <property type="match status" value="1"/>
</dbReference>
<keyword evidence="2" id="KW-0833">Ubl conjugation pathway</keyword>
<dbReference type="Gene3D" id="1.10.1170.10">
    <property type="entry name" value="Inhibitor Of Apoptosis Protein (2mihbC-IAP-1), Chain A"/>
    <property type="match status" value="1"/>
</dbReference>
<dbReference type="GO" id="GO:0005634">
    <property type="term" value="C:nucleus"/>
    <property type="evidence" value="ECO:0007669"/>
    <property type="project" value="TreeGrafter"/>
</dbReference>
<dbReference type="EMBL" id="CAJFDH010000001">
    <property type="protein sequence ID" value="CAD5206748.1"/>
    <property type="molecule type" value="Genomic_DNA"/>
</dbReference>
<dbReference type="SMART" id="SM00212">
    <property type="entry name" value="UBCc"/>
    <property type="match status" value="1"/>
</dbReference>
<evidence type="ECO:0000313" key="7">
    <source>
        <dbReference type="Proteomes" id="UP000614601"/>
    </source>
</evidence>
<keyword evidence="1" id="KW-0808">Transferase</keyword>
<dbReference type="PANTHER" id="PTHR46116:SF39">
    <property type="entry name" value="BACULOVIRAL IAP REPEAT-CONTAINING PROTEIN 6"/>
    <property type="match status" value="1"/>
</dbReference>
<evidence type="ECO:0000313" key="6">
    <source>
        <dbReference type="EMBL" id="CAD5206748.1"/>
    </source>
</evidence>
<dbReference type="InterPro" id="IPR016135">
    <property type="entry name" value="UBQ-conjugating_enzyme/RWD"/>
</dbReference>
<evidence type="ECO:0000256" key="4">
    <source>
        <dbReference type="SAM" id="MobiDB-lite"/>
    </source>
</evidence>
<keyword evidence="3" id="KW-0175">Coiled coil</keyword>
<dbReference type="FunFam" id="3.10.110.10:FF:000014">
    <property type="entry name" value="Baculoviral IAP repeat-containing protein 6"/>
    <property type="match status" value="1"/>
</dbReference>
<dbReference type="Proteomes" id="UP000783686">
    <property type="component" value="Unassembled WGS sequence"/>
</dbReference>
<evidence type="ECO:0000259" key="5">
    <source>
        <dbReference type="PROSITE" id="PS50127"/>
    </source>
</evidence>
<accession>A0A811JTU2</accession>
<evidence type="ECO:0000256" key="3">
    <source>
        <dbReference type="SAM" id="Coils"/>
    </source>
</evidence>
<dbReference type="SUPFAM" id="SSF54495">
    <property type="entry name" value="UBC-like"/>
    <property type="match status" value="1"/>
</dbReference>
<evidence type="ECO:0000256" key="2">
    <source>
        <dbReference type="ARBA" id="ARBA00022786"/>
    </source>
</evidence>
<dbReference type="GO" id="GO:0004869">
    <property type="term" value="F:cysteine-type endopeptidase inhibitor activity"/>
    <property type="evidence" value="ECO:0007669"/>
    <property type="project" value="TreeGrafter"/>
</dbReference>
<dbReference type="GO" id="GO:0043066">
    <property type="term" value="P:negative regulation of apoptotic process"/>
    <property type="evidence" value="ECO:0007669"/>
    <property type="project" value="TreeGrafter"/>
</dbReference>
<dbReference type="GO" id="GO:0016740">
    <property type="term" value="F:transferase activity"/>
    <property type="evidence" value="ECO:0007669"/>
    <property type="project" value="UniProtKB-KW"/>
</dbReference>
<dbReference type="SMART" id="SM00238">
    <property type="entry name" value="BIR"/>
    <property type="match status" value="1"/>
</dbReference>
<dbReference type="PROSITE" id="PS50127">
    <property type="entry name" value="UBC_2"/>
    <property type="match status" value="1"/>
</dbReference>
<proteinExistence type="predicted"/>
<dbReference type="SUPFAM" id="SSF57924">
    <property type="entry name" value="Inhibitor of apoptosis (IAP) repeat"/>
    <property type="match status" value="1"/>
</dbReference>
<dbReference type="CDD" id="cd23810">
    <property type="entry name" value="UBCc_BIRC6"/>
    <property type="match status" value="1"/>
</dbReference>
<feature type="coiled-coil region" evidence="3">
    <location>
        <begin position="1316"/>
        <end position="1343"/>
    </location>
</feature>
<dbReference type="InterPro" id="IPR016024">
    <property type="entry name" value="ARM-type_fold"/>
</dbReference>